<keyword evidence="2" id="KW-1185">Reference proteome</keyword>
<evidence type="ECO:0000313" key="2">
    <source>
        <dbReference type="Proteomes" id="UP000153343"/>
    </source>
</evidence>
<organism evidence="1 2">
    <name type="scientific">Pacific flying fox faeces associated gemycircularvirus-7</name>
    <dbReference type="NCBI Taxonomy" id="1795999"/>
    <lineage>
        <taxon>Viruses</taxon>
        <taxon>Monodnaviria</taxon>
        <taxon>Shotokuvirae</taxon>
        <taxon>Cressdnaviricota</taxon>
        <taxon>Repensiviricetes</taxon>
        <taxon>Geplafuvirales</taxon>
        <taxon>Genomoviridae</taxon>
        <taxon>Gemykolovirus</taxon>
        <taxon>Gemykolovirus ptero2</taxon>
    </lineage>
</organism>
<sequence length="310" mass="35436">MPYGRYRRSSYRRYGRSRYAPRSYVRRPYYGVRRPFYSRRRYRPVSRSILNVSSVKKKDNMLAVTNVLGTARPSVQPFQDGAASLVGSTAGRGSPYVFIWNATARDHEDDSTKYDEAARTSSAPYMVGLKERILVQTSDANPWQWRRICFTAKGLNSSFLTAGAGANENNPFYEDSTGFRREVAEPGSAGLTNIRNIIFDGAYGIDWNDPFSAKTDNQRIKVRYDKTRMIRSTNNVGVIRYYNMWHPMKKTLMYNDDENGASMDSAYVAQMGDMGMGDYFVLDFIRCIDAPSGTPGLIFQPEATLYWHER</sequence>
<dbReference type="Proteomes" id="UP000153343">
    <property type="component" value="Segment"/>
</dbReference>
<name>A0A140CTN2_9VIRU</name>
<proteinExistence type="predicted"/>
<protein>
    <submittedName>
        <fullName evidence="1">Capsid protein</fullName>
    </submittedName>
</protein>
<dbReference type="GeneID" id="37617582"/>
<dbReference type="KEGG" id="vg:37617582"/>
<dbReference type="EMBL" id="KT732800">
    <property type="protein sequence ID" value="AMH87689.1"/>
    <property type="molecule type" value="Genomic_DNA"/>
</dbReference>
<evidence type="ECO:0000313" key="1">
    <source>
        <dbReference type="EMBL" id="AMH87689.1"/>
    </source>
</evidence>
<dbReference type="OrthoDB" id="7982at10239"/>
<accession>A0A140CTN2</accession>
<reference evidence="2" key="1">
    <citation type="journal article" date="2016" name="Infect. Genet. Evol.">
        <title>Cycloviruses, gemycircularviruses and other novel replication-associated protein encoding circular viruses in Pacific flying fox (Pteropus tonganus) faeces.</title>
        <authorList>
            <person name="Male M.F."/>
            <person name="Kraberger S."/>
            <person name="Stainton D."/>
            <person name="Kami V."/>
            <person name="Varsani A."/>
        </authorList>
    </citation>
    <scope>NUCLEOTIDE SEQUENCE [LARGE SCALE GENOMIC DNA]</scope>
</reference>
<dbReference type="RefSeq" id="YP_009506643.1">
    <property type="nucleotide sequence ID" value="NC_038502.1"/>
</dbReference>